<dbReference type="Gene3D" id="1.25.40.10">
    <property type="entry name" value="Tetratricopeptide repeat domain"/>
    <property type="match status" value="1"/>
</dbReference>
<dbReference type="InterPro" id="IPR019734">
    <property type="entry name" value="TPR_rpt"/>
</dbReference>
<dbReference type="SMART" id="SM00028">
    <property type="entry name" value="TPR"/>
    <property type="match status" value="2"/>
</dbReference>
<protein>
    <submittedName>
        <fullName evidence="2">Tetratricopeptide (TPR) repeat protein</fullName>
    </submittedName>
</protein>
<proteinExistence type="predicted"/>
<keyword evidence="3" id="KW-1185">Reference proteome</keyword>
<organism evidence="2 3">
    <name type="scientific">Microbacter margulisiae</name>
    <dbReference type="NCBI Taxonomy" id="1350067"/>
    <lineage>
        <taxon>Bacteria</taxon>
        <taxon>Pseudomonadati</taxon>
        <taxon>Bacteroidota</taxon>
        <taxon>Bacteroidia</taxon>
        <taxon>Bacteroidales</taxon>
        <taxon>Porphyromonadaceae</taxon>
        <taxon>Microbacter</taxon>
    </lineage>
</organism>
<dbReference type="EMBL" id="JACHYB010000002">
    <property type="protein sequence ID" value="MBB3188268.1"/>
    <property type="molecule type" value="Genomic_DNA"/>
</dbReference>
<dbReference type="Proteomes" id="UP000544222">
    <property type="component" value="Unassembled WGS sequence"/>
</dbReference>
<sequence>MASKNTNNTPDNLQNVENVLTKSEIFIEKYQKQIIYAVGVVVLVVLAILAFRNWYMVPRENTAADKLAVCQSYFAADSFQVALNGNGTDQCIGFKGIIDEYGWTKSGDLANVYAGICYYHLGDYKNAIHYLKKFDADDINESYAATGLIGDCYVNLGQTEEGIKYFLKAADSQNDLVSPIYLKKAGIAYESLGKYKDALAIYSKIKEKYAQSQEASDIERYIGRATVLAGKQ</sequence>
<evidence type="ECO:0000313" key="2">
    <source>
        <dbReference type="EMBL" id="MBB3188268.1"/>
    </source>
</evidence>
<keyword evidence="1" id="KW-1133">Transmembrane helix</keyword>
<evidence type="ECO:0000256" key="1">
    <source>
        <dbReference type="SAM" id="Phobius"/>
    </source>
</evidence>
<comment type="caution">
    <text evidence="2">The sequence shown here is derived from an EMBL/GenBank/DDBJ whole genome shotgun (WGS) entry which is preliminary data.</text>
</comment>
<dbReference type="Pfam" id="PF12895">
    <property type="entry name" value="ANAPC3"/>
    <property type="match status" value="1"/>
</dbReference>
<dbReference type="RefSeq" id="WP_183414034.1">
    <property type="nucleotide sequence ID" value="NZ_JACHYB010000002.1"/>
</dbReference>
<name>A0A7W5H237_9PORP</name>
<gene>
    <name evidence="2" type="ORF">FHX64_002466</name>
</gene>
<dbReference type="SUPFAM" id="SSF48452">
    <property type="entry name" value="TPR-like"/>
    <property type="match status" value="1"/>
</dbReference>
<feature type="transmembrane region" description="Helical" evidence="1">
    <location>
        <begin position="34"/>
        <end position="51"/>
    </location>
</feature>
<reference evidence="2 3" key="1">
    <citation type="submission" date="2020-08" db="EMBL/GenBank/DDBJ databases">
        <title>Genomic Encyclopedia of Type Strains, Phase IV (KMG-IV): sequencing the most valuable type-strain genomes for metagenomic binning, comparative biology and taxonomic classification.</title>
        <authorList>
            <person name="Goeker M."/>
        </authorList>
    </citation>
    <scope>NUCLEOTIDE SEQUENCE [LARGE SCALE GENOMIC DNA]</scope>
    <source>
        <strain evidence="2 3">DSM 27471</strain>
    </source>
</reference>
<keyword evidence="1" id="KW-0472">Membrane</keyword>
<dbReference type="Pfam" id="PF13174">
    <property type="entry name" value="TPR_6"/>
    <property type="match status" value="1"/>
</dbReference>
<accession>A0A7W5H237</accession>
<evidence type="ECO:0000313" key="3">
    <source>
        <dbReference type="Proteomes" id="UP000544222"/>
    </source>
</evidence>
<keyword evidence="1" id="KW-0812">Transmembrane</keyword>
<dbReference type="InterPro" id="IPR011990">
    <property type="entry name" value="TPR-like_helical_dom_sf"/>
</dbReference>
<dbReference type="AlphaFoldDB" id="A0A7W5H237"/>